<dbReference type="Proteomes" id="UP000593737">
    <property type="component" value="Chromosome"/>
</dbReference>
<organism evidence="1 2">
    <name type="scientific">Candidatus Nitrospira kreftii</name>
    <dbReference type="NCBI Taxonomy" id="2652173"/>
    <lineage>
        <taxon>Bacteria</taxon>
        <taxon>Pseudomonadati</taxon>
        <taxon>Nitrospirota</taxon>
        <taxon>Nitrospiria</taxon>
        <taxon>Nitrospirales</taxon>
        <taxon>Nitrospiraceae</taxon>
        <taxon>Nitrospira</taxon>
    </lineage>
</organism>
<proteinExistence type="predicted"/>
<dbReference type="AlphaFoldDB" id="A0A7S8FG54"/>
<dbReference type="EMBL" id="CP047423">
    <property type="protein sequence ID" value="QPD05199.1"/>
    <property type="molecule type" value="Genomic_DNA"/>
</dbReference>
<evidence type="ECO:0000313" key="2">
    <source>
        <dbReference type="Proteomes" id="UP000593737"/>
    </source>
</evidence>
<protein>
    <submittedName>
        <fullName evidence="1">Uncharacterized protein</fullName>
    </submittedName>
</protein>
<name>A0A7S8FG54_9BACT</name>
<sequence>MALLLPHALTTCQMNGTYFYKFLTGSFHNEAFVDGSGNRNNF</sequence>
<evidence type="ECO:0000313" key="1">
    <source>
        <dbReference type="EMBL" id="QPD05199.1"/>
    </source>
</evidence>
<gene>
    <name evidence="1" type="ORF">Nkreftii_002973</name>
</gene>
<reference evidence="1 2" key="1">
    <citation type="journal article" date="2020" name="ISME J.">
        <title>Enrichment and physiological characterization of a novel comammox Nitrospira indicates ammonium inhibition of complete nitrification.</title>
        <authorList>
            <person name="Sakoula D."/>
            <person name="Koch H."/>
            <person name="Frank J."/>
            <person name="Jetten M.S.M."/>
            <person name="van Kessel M.A.H.J."/>
            <person name="Lucker S."/>
        </authorList>
    </citation>
    <scope>NUCLEOTIDE SEQUENCE [LARGE SCALE GENOMIC DNA]</scope>
    <source>
        <strain evidence="1">Comreactor17</strain>
    </source>
</reference>
<accession>A0A7S8FG54</accession>
<dbReference type="KEGG" id="nkf:Nkreftii_002973"/>